<dbReference type="Proteomes" id="UP001266305">
    <property type="component" value="Unassembled WGS sequence"/>
</dbReference>
<keyword evidence="2" id="KW-1185">Reference proteome</keyword>
<proteinExistence type="predicted"/>
<feature type="non-terminal residue" evidence="1">
    <location>
        <position position="91"/>
    </location>
</feature>
<name>A0ABQ9VEB0_SAGOE</name>
<protein>
    <submittedName>
        <fullName evidence="1">Uncharacterized protein</fullName>
    </submittedName>
</protein>
<reference evidence="1 2" key="1">
    <citation type="submission" date="2023-05" db="EMBL/GenBank/DDBJ databases">
        <title>B98-5 Cell Line De Novo Hybrid Assembly: An Optical Mapping Approach.</title>
        <authorList>
            <person name="Kananen K."/>
            <person name="Auerbach J.A."/>
            <person name="Kautto E."/>
            <person name="Blachly J.S."/>
        </authorList>
    </citation>
    <scope>NUCLEOTIDE SEQUENCE [LARGE SCALE GENOMIC DNA]</scope>
    <source>
        <strain evidence="1">B95-8</strain>
        <tissue evidence="1">Cell line</tissue>
    </source>
</reference>
<gene>
    <name evidence="1" type="ORF">P7K49_012876</name>
</gene>
<evidence type="ECO:0000313" key="2">
    <source>
        <dbReference type="Proteomes" id="UP001266305"/>
    </source>
</evidence>
<sequence>MAVFSTLMLETASTVTSGVPHTSRRDGGAASDRRERWMLPAGPDFLQGTLYSQENPSHKKTQANLSLSVRVKNSLRYPDVLMEISFELVME</sequence>
<accession>A0ABQ9VEB0</accession>
<evidence type="ECO:0000313" key="1">
    <source>
        <dbReference type="EMBL" id="KAK2107711.1"/>
    </source>
</evidence>
<organism evidence="1 2">
    <name type="scientific">Saguinus oedipus</name>
    <name type="common">Cotton-top tamarin</name>
    <name type="synonym">Oedipomidas oedipus</name>
    <dbReference type="NCBI Taxonomy" id="9490"/>
    <lineage>
        <taxon>Eukaryota</taxon>
        <taxon>Metazoa</taxon>
        <taxon>Chordata</taxon>
        <taxon>Craniata</taxon>
        <taxon>Vertebrata</taxon>
        <taxon>Euteleostomi</taxon>
        <taxon>Mammalia</taxon>
        <taxon>Eutheria</taxon>
        <taxon>Euarchontoglires</taxon>
        <taxon>Primates</taxon>
        <taxon>Haplorrhini</taxon>
        <taxon>Platyrrhini</taxon>
        <taxon>Cebidae</taxon>
        <taxon>Callitrichinae</taxon>
        <taxon>Saguinus</taxon>
    </lineage>
</organism>
<comment type="caution">
    <text evidence="1">The sequence shown here is derived from an EMBL/GenBank/DDBJ whole genome shotgun (WGS) entry which is preliminary data.</text>
</comment>
<dbReference type="EMBL" id="JASSZA010000006">
    <property type="protein sequence ID" value="KAK2107711.1"/>
    <property type="molecule type" value="Genomic_DNA"/>
</dbReference>